<dbReference type="EMBL" id="JAQGDS010000006">
    <property type="protein sequence ID" value="KAJ6259809.1"/>
    <property type="molecule type" value="Genomic_DNA"/>
</dbReference>
<sequence>MLAMIPMFYLLFWLSTLTGIHAIVDIKRLQTKFLTGPSATGIDSDPVNNHTFSINGVMIYFARNGTRYCLTERRLELPRYNLPDEDAIILKCNETNLAQRWFVNGTEHARYRNRTRLPSNERTWFTGTIRNSATRRCVYGRVFNTTGSRYQIGEIGLNGLINVDYVPYGRIYLTDCSYDRGPRQIEIDPFEDRMLITYTIHICLLLWIIYVVNGGQLIPNRDVDIEHIKSAPVKPYADGKARVVENNKISSYQYSLDYVQIFFTKDNKRYCLKDNADPYDPTKPADQYIYAVIEECRNHTDGQRWHLNGTQYTRFEVGKENPYIGGTWWKGFISNVLTRRCIYAKYNSPGNLYFPSNITTDGYKAIGMLYLADCDDGSIFREGIGQIEIDPYDSKSNEFIYPVSAMVNSPLGYIDEPYNCPHDTAKTLLVPETRSFPFANTTITPAAWGCAQWDFGTSSHIADISVSPIGNWVENVGLQEQCRCEQQQIYPVSLCQYQREQAVFDHWSLCDMVSRTGNADALERMDECERFKQSDKPPEPIVPEIDPKVCDDAWSYLGFPSADGVKPCADLPSDVKDIIDCATVSPLPTALT</sequence>
<feature type="chain" id="PRO_5041925432" description="Ricin B lectin domain-containing protein" evidence="1">
    <location>
        <begin position="23"/>
        <end position="592"/>
    </location>
</feature>
<keyword evidence="3" id="KW-1185">Reference proteome</keyword>
<evidence type="ECO:0008006" key="4">
    <source>
        <dbReference type="Google" id="ProtNLM"/>
    </source>
</evidence>
<dbReference type="Proteomes" id="UP001221413">
    <property type="component" value="Unassembled WGS sequence"/>
</dbReference>
<protein>
    <recommendedName>
        <fullName evidence="4">Ricin B lectin domain-containing protein</fullName>
    </recommendedName>
</protein>
<accession>A0AAD6NIQ9</accession>
<evidence type="ECO:0000313" key="2">
    <source>
        <dbReference type="EMBL" id="KAJ6259809.1"/>
    </source>
</evidence>
<feature type="signal peptide" evidence="1">
    <location>
        <begin position="1"/>
        <end position="22"/>
    </location>
</feature>
<evidence type="ECO:0000313" key="3">
    <source>
        <dbReference type="Proteomes" id="UP001221413"/>
    </source>
</evidence>
<reference evidence="2" key="1">
    <citation type="submission" date="2023-01" db="EMBL/GenBank/DDBJ databases">
        <title>The chitinases involved in constricting ring structure development in the nematode-trapping fungus Drechslerella dactyloides.</title>
        <authorList>
            <person name="Wang R."/>
            <person name="Zhang L."/>
            <person name="Tang P."/>
            <person name="Li S."/>
            <person name="Liang L."/>
        </authorList>
    </citation>
    <scope>NUCLEOTIDE SEQUENCE</scope>
    <source>
        <strain evidence="2">YMF1.00031</strain>
    </source>
</reference>
<organism evidence="2 3">
    <name type="scientific">Drechslerella dactyloides</name>
    <name type="common">Nematode-trapping fungus</name>
    <name type="synonym">Arthrobotrys dactyloides</name>
    <dbReference type="NCBI Taxonomy" id="74499"/>
    <lineage>
        <taxon>Eukaryota</taxon>
        <taxon>Fungi</taxon>
        <taxon>Dikarya</taxon>
        <taxon>Ascomycota</taxon>
        <taxon>Pezizomycotina</taxon>
        <taxon>Orbiliomycetes</taxon>
        <taxon>Orbiliales</taxon>
        <taxon>Orbiliaceae</taxon>
        <taxon>Drechslerella</taxon>
    </lineage>
</organism>
<evidence type="ECO:0000256" key="1">
    <source>
        <dbReference type="SAM" id="SignalP"/>
    </source>
</evidence>
<proteinExistence type="predicted"/>
<comment type="caution">
    <text evidence="2">The sequence shown here is derived from an EMBL/GenBank/DDBJ whole genome shotgun (WGS) entry which is preliminary data.</text>
</comment>
<dbReference type="AlphaFoldDB" id="A0AAD6NIQ9"/>
<gene>
    <name evidence="2" type="ORF">Dda_5451</name>
</gene>
<keyword evidence="1" id="KW-0732">Signal</keyword>
<name>A0AAD6NIQ9_DREDA</name>